<dbReference type="InterPro" id="IPR011009">
    <property type="entry name" value="Kinase-like_dom_sf"/>
</dbReference>
<dbReference type="GO" id="GO:0005524">
    <property type="term" value="F:ATP binding"/>
    <property type="evidence" value="ECO:0007669"/>
    <property type="project" value="InterPro"/>
</dbReference>
<dbReference type="PATRIC" id="fig|2064.6.peg.1136"/>
<dbReference type="Gene3D" id="3.30.200.20">
    <property type="entry name" value="Phosphorylase Kinase, domain 1"/>
    <property type="match status" value="1"/>
</dbReference>
<keyword evidence="3" id="KW-1185">Reference proteome</keyword>
<dbReference type="InterPro" id="IPR053524">
    <property type="entry name" value="Aerial_hyphae_peptide-synth"/>
</dbReference>
<dbReference type="PROSITE" id="PS50011">
    <property type="entry name" value="PROTEIN_KINASE_DOM"/>
    <property type="match status" value="1"/>
</dbReference>
<dbReference type="SUPFAM" id="SSF158745">
    <property type="entry name" value="LanC-like"/>
    <property type="match status" value="1"/>
</dbReference>
<dbReference type="Pfam" id="PF00069">
    <property type="entry name" value="Pkinase"/>
    <property type="match status" value="1"/>
</dbReference>
<reference evidence="2 3" key="1">
    <citation type="submission" date="2015-02" db="EMBL/GenBank/DDBJ databases">
        <title>Draft genome sequence of Kitasatospora griseola MF730-N6, a bafilomycin, terpentecin and satosporin producer.</title>
        <authorList>
            <person name="Arens J.C."/>
            <person name="Haltli B."/>
            <person name="Kerr R.G."/>
        </authorList>
    </citation>
    <scope>NUCLEOTIDE SEQUENCE [LARGE SCALE GENOMIC DNA]</scope>
    <source>
        <strain evidence="2 3">MF730-N6</strain>
    </source>
</reference>
<accession>A0A0D0PWL9</accession>
<name>A0A0D0PWL9_KITGR</name>
<dbReference type="GO" id="GO:0031179">
    <property type="term" value="P:peptide modification"/>
    <property type="evidence" value="ECO:0007669"/>
    <property type="project" value="InterPro"/>
</dbReference>
<dbReference type="InterPro" id="IPR000719">
    <property type="entry name" value="Prot_kinase_dom"/>
</dbReference>
<dbReference type="RefSeq" id="WP_043908329.1">
    <property type="nucleotide sequence ID" value="NZ_JXZB01000001.1"/>
</dbReference>
<protein>
    <recommendedName>
        <fullName evidence="1">Protein kinase domain-containing protein</fullName>
    </recommendedName>
</protein>
<dbReference type="InterPro" id="IPR058053">
    <property type="entry name" value="RamC_C"/>
</dbReference>
<dbReference type="SMART" id="SM00220">
    <property type="entry name" value="S_TKc"/>
    <property type="match status" value="1"/>
</dbReference>
<feature type="domain" description="Protein kinase" evidence="1">
    <location>
        <begin position="227"/>
        <end position="516"/>
    </location>
</feature>
<dbReference type="Proteomes" id="UP000032066">
    <property type="component" value="Unassembled WGS sequence"/>
</dbReference>
<gene>
    <name evidence="2" type="ORF">TR51_05135</name>
</gene>
<dbReference type="SMART" id="SM01260">
    <property type="entry name" value="LANC_like"/>
    <property type="match status" value="1"/>
</dbReference>
<sequence>MADALAEFTVADPEYYAPLDSAAPEGDVLAPGRPAEGWRESRGGVWTMWRRPGMAALPADGWKVHVSARQSRLGAVLDTVADVCFAQDVAFKHLSTDRIYWWTHRKHASRPQSGKFIAAYPVDVEAARRLMEALREALDGEQGPLILSDRRYRGSGTVHYRYGAFRGRDRLEADGTRVPLTRDGHGQEVTDRRGVSFRLPDGITDPFAERAAEPAGRREGPVVLRGFTVAAAIVHSSGGSTYEGTEVATGRRVFLKEARPHHGLGSGETDAVARLDREWRTLTALHALDPGLAPEPIARFRAGGHEFMVTEFIEGKSLNHLPPTSHPLLMAGTGPAEYAAYYARCERVLAAIEDALDRLHALGWTFMDVSPTNVIVTPDDGIRLIDFETAHETGDTSVRMGTPGFFPPQAIVDRDGPSAYDDYGLSGLVQSLLGSVLHTAGHTPDALTHFHRDLTERAPVPDVLWKRSTRYLPPSEAPALPSPEEVAADPLRHLADLRDAVAAGILAAADAEHPLRTFPTVPLGHATNTLCVAYGAAGVLHALHRCGVPAPDGALERLRREALADAGKLAPGLHVGLAGIAWVLADHGLLEEARSLLDTADAHPLAAANVTLFGGAAGLAMGHLALHRHTGDAHHAERAHALLAAQPDGEDLVPRLGRDDATGLLHGRAGLALAYQQFARITGDTSFLAQGVRLLHAELDRATDPDAAGLLFPVSTEDKRAMPYLFCGSAGLVHVAARYLRTAEDERLADAMPRLLAPLHGTYTVLPALLAGTAGYAFTLAEHGLLTGDETSRTGAVRAARALYKHAVPHHGTVRFLGMGLQRFSTELWSGSAGVLLALDQVLAPRADLLFTLDTPAEE</sequence>
<evidence type="ECO:0000313" key="2">
    <source>
        <dbReference type="EMBL" id="KIQ66834.1"/>
    </source>
</evidence>
<evidence type="ECO:0000313" key="3">
    <source>
        <dbReference type="Proteomes" id="UP000032066"/>
    </source>
</evidence>
<dbReference type="Pfam" id="PF25816">
    <property type="entry name" value="RamC_N"/>
    <property type="match status" value="1"/>
</dbReference>
<dbReference type="Gene3D" id="1.10.510.10">
    <property type="entry name" value="Transferase(Phosphotransferase) domain 1"/>
    <property type="match status" value="1"/>
</dbReference>
<dbReference type="NCBIfam" id="NF038151">
    <property type="entry name" value="lanthi_synth_III"/>
    <property type="match status" value="1"/>
</dbReference>
<dbReference type="GO" id="GO:0004672">
    <property type="term" value="F:protein kinase activity"/>
    <property type="evidence" value="ECO:0007669"/>
    <property type="project" value="InterPro"/>
</dbReference>
<dbReference type="AlphaFoldDB" id="A0A0D0PWL9"/>
<dbReference type="InterPro" id="IPR007822">
    <property type="entry name" value="LANC-like"/>
</dbReference>
<dbReference type="EMBL" id="JXZB01000001">
    <property type="protein sequence ID" value="KIQ66834.1"/>
    <property type="molecule type" value="Genomic_DNA"/>
</dbReference>
<dbReference type="SUPFAM" id="SSF56112">
    <property type="entry name" value="Protein kinase-like (PK-like)"/>
    <property type="match status" value="1"/>
</dbReference>
<proteinExistence type="predicted"/>
<dbReference type="InterPro" id="IPR057929">
    <property type="entry name" value="RamC_N"/>
</dbReference>
<comment type="caution">
    <text evidence="2">The sequence shown here is derived from an EMBL/GenBank/DDBJ whole genome shotgun (WGS) entry which is preliminary data.</text>
</comment>
<evidence type="ECO:0000259" key="1">
    <source>
        <dbReference type="PROSITE" id="PS50011"/>
    </source>
</evidence>
<dbReference type="CDD" id="cd04791">
    <property type="entry name" value="LanC_SerThrkinase"/>
    <property type="match status" value="1"/>
</dbReference>
<organism evidence="2 3">
    <name type="scientific">Kitasatospora griseola</name>
    <name type="common">Streptomyces griseolosporeus</name>
    <dbReference type="NCBI Taxonomy" id="2064"/>
    <lineage>
        <taxon>Bacteria</taxon>
        <taxon>Bacillati</taxon>
        <taxon>Actinomycetota</taxon>
        <taxon>Actinomycetes</taxon>
        <taxon>Kitasatosporales</taxon>
        <taxon>Streptomycetaceae</taxon>
        <taxon>Kitasatospora</taxon>
    </lineage>
</organism>
<dbReference type="OrthoDB" id="1492512at2"/>
<dbReference type="STRING" id="2064.TR51_05135"/>
<dbReference type="Gene3D" id="1.50.10.20">
    <property type="match status" value="1"/>
</dbReference>